<evidence type="ECO:0000313" key="4">
    <source>
        <dbReference type="EMBL" id="CAD7081404.1"/>
    </source>
</evidence>
<dbReference type="Proteomes" id="UP000594454">
    <property type="component" value="Chromosome 2"/>
</dbReference>
<evidence type="ECO:0000313" key="5">
    <source>
        <dbReference type="Proteomes" id="UP000594454"/>
    </source>
</evidence>
<feature type="chain" id="PRO_5031538355" description="Carboxylesterase type B domain-containing protein" evidence="2">
    <location>
        <begin position="24"/>
        <end position="545"/>
    </location>
</feature>
<dbReference type="PANTHER" id="PTHR43142">
    <property type="entry name" value="CARBOXYLIC ESTER HYDROLASE"/>
    <property type="match status" value="1"/>
</dbReference>
<evidence type="ECO:0000259" key="3">
    <source>
        <dbReference type="Pfam" id="PF00135"/>
    </source>
</evidence>
<feature type="signal peptide" evidence="2">
    <location>
        <begin position="1"/>
        <end position="23"/>
    </location>
</feature>
<dbReference type="Gene3D" id="3.40.50.1820">
    <property type="entry name" value="alpha/beta hydrolase"/>
    <property type="match status" value="1"/>
</dbReference>
<keyword evidence="1" id="KW-0325">Glycoprotein</keyword>
<dbReference type="AlphaFoldDB" id="A0A7R8YT79"/>
<dbReference type="InParanoid" id="A0A7R8YT79"/>
<proteinExistence type="predicted"/>
<dbReference type="PANTHER" id="PTHR43142:SF12">
    <property type="entry name" value="CARBOXYLESTERASE TYPE B DOMAIN-CONTAINING PROTEIN-RELATED"/>
    <property type="match status" value="1"/>
</dbReference>
<name>A0A7R8YT79_HERIL</name>
<dbReference type="InterPro" id="IPR029058">
    <property type="entry name" value="AB_hydrolase_fold"/>
</dbReference>
<keyword evidence="5" id="KW-1185">Reference proteome</keyword>
<dbReference type="InterPro" id="IPR002018">
    <property type="entry name" value="CarbesteraseB"/>
</dbReference>
<keyword evidence="2" id="KW-0732">Signal</keyword>
<protein>
    <recommendedName>
        <fullName evidence="3">Carboxylesterase type B domain-containing protein</fullName>
    </recommendedName>
</protein>
<dbReference type="OrthoDB" id="408631at2759"/>
<dbReference type="EMBL" id="LR899010">
    <property type="protein sequence ID" value="CAD7081404.1"/>
    <property type="molecule type" value="Genomic_DNA"/>
</dbReference>
<gene>
    <name evidence="4" type="ORF">HERILL_LOCUS4511</name>
</gene>
<organism evidence="4 5">
    <name type="scientific">Hermetia illucens</name>
    <name type="common">Black soldier fly</name>
    <dbReference type="NCBI Taxonomy" id="343691"/>
    <lineage>
        <taxon>Eukaryota</taxon>
        <taxon>Metazoa</taxon>
        <taxon>Ecdysozoa</taxon>
        <taxon>Arthropoda</taxon>
        <taxon>Hexapoda</taxon>
        <taxon>Insecta</taxon>
        <taxon>Pterygota</taxon>
        <taxon>Neoptera</taxon>
        <taxon>Endopterygota</taxon>
        <taxon>Diptera</taxon>
        <taxon>Brachycera</taxon>
        <taxon>Stratiomyomorpha</taxon>
        <taxon>Stratiomyidae</taxon>
        <taxon>Hermetiinae</taxon>
        <taxon>Hermetia</taxon>
    </lineage>
</organism>
<reference evidence="4 5" key="1">
    <citation type="submission" date="2020-11" db="EMBL/GenBank/DDBJ databases">
        <authorList>
            <person name="Wallbank WR R."/>
            <person name="Pardo Diaz C."/>
            <person name="Kozak K."/>
            <person name="Martin S."/>
            <person name="Jiggins C."/>
            <person name="Moest M."/>
            <person name="Warren A I."/>
            <person name="Generalovic N T."/>
            <person name="Byers J.R.P. K."/>
            <person name="Montejo-Kovacevich G."/>
            <person name="Yen C E."/>
        </authorList>
    </citation>
    <scope>NUCLEOTIDE SEQUENCE [LARGE SCALE GENOMIC DNA]</scope>
</reference>
<feature type="domain" description="Carboxylesterase type B" evidence="3">
    <location>
        <begin position="30"/>
        <end position="521"/>
    </location>
</feature>
<accession>A0A7R8YT79</accession>
<evidence type="ECO:0000256" key="1">
    <source>
        <dbReference type="ARBA" id="ARBA00023180"/>
    </source>
</evidence>
<dbReference type="SUPFAM" id="SSF53474">
    <property type="entry name" value="alpha/beta-Hydrolases"/>
    <property type="match status" value="1"/>
</dbReference>
<evidence type="ECO:0000256" key="2">
    <source>
        <dbReference type="SAM" id="SignalP"/>
    </source>
</evidence>
<sequence length="545" mass="60806">MKTSAGFDLLAALAVLSLNGAAGEKKNLHPVVKIGEMGTAEGTYGHTAWTNRKYQKFIDIPYGSTSYEGRFLPPKPPEPFDETYNAYTSDVPCPSLKNLDDILSYGDLVDYEDCLHLTISTPNRSASLPVMVYLAGYDLDDTENEDAEPDYLLEKDIVLVSVQYRGGPFGFLSTLGDEMPGNVGVMDVILALQFINKMIKYFGGDEKRVTLFGQYKNAALVHILTMTPFVEKDALFQRVIYQSGSALMSGLTTRDPAKYVKEMGKHIGCKDYEDIAAVTKCLKTCEVASILYAYRDMKREHGNIPWFSIGGPVKVLPDEPRVLLEKGTFYPYPAMGGVVKHAAMGTGQLDNTEKIYHNFIEEFEKSLQKCAKNDQQRAIMSKEFPSKVFSRTMLTAIWPGVVDLHSLDVKESTSTALVYNSNKENSYLYAFNYLGQFNRLQKSIDEDVADVSLTDDNLYLFPFRPGAGSLSKDDSHMAKIMVDLWTSFACDGVPDSPLIIGKWSPMIKGKVGPYMKLDTVPEVGFYYPDEFFTSVLDTRQGFTLD</sequence>
<dbReference type="Pfam" id="PF00135">
    <property type="entry name" value="COesterase"/>
    <property type="match status" value="1"/>
</dbReference>